<keyword evidence="6" id="KW-1185">Reference proteome</keyword>
<dbReference type="InterPro" id="IPR002347">
    <property type="entry name" value="SDR_fam"/>
</dbReference>
<keyword evidence="4" id="KW-1133">Transmembrane helix</keyword>
<reference evidence="6" key="1">
    <citation type="journal article" date="2019" name="Nat. Commun.">
        <title>The genome of broomcorn millet.</title>
        <authorList>
            <person name="Zou C."/>
            <person name="Miki D."/>
            <person name="Li D."/>
            <person name="Tang Q."/>
            <person name="Xiao L."/>
            <person name="Rajput S."/>
            <person name="Deng P."/>
            <person name="Jia W."/>
            <person name="Huang R."/>
            <person name="Zhang M."/>
            <person name="Sun Y."/>
            <person name="Hu J."/>
            <person name="Fu X."/>
            <person name="Schnable P.S."/>
            <person name="Li F."/>
            <person name="Zhang H."/>
            <person name="Feng B."/>
            <person name="Zhu X."/>
            <person name="Liu R."/>
            <person name="Schnable J.C."/>
            <person name="Zhu J.-K."/>
            <person name="Zhang H."/>
        </authorList>
    </citation>
    <scope>NUCLEOTIDE SEQUENCE [LARGE SCALE GENOMIC DNA]</scope>
</reference>
<sequence>MDLVNGLLNWVGTPAMVASLLLFYPPYYLFKTCYFFLSWLFPEDVAGKVVLITGASSGIGEQLAYQYAMKRASLVLVARRESSLRQVADRAIELGARDVIVLPGDVANPDDCKRCVQTAISHYDKLDHLVCNAGIASVGAFQDILDVKNYSSQLAANAALIYFFETLRTELGSEIGITIVTPGWIESEMSKGKYLKEQGEMEVDQEMRDAQIGLFPVEYAKNCARAMVQAACQGERYLTVPAWFRTMYLWRVFAPEIVETCYRLLYMHGHGARQTDAPSKTMAEAGGKQLLYPPSLLSDDVKTD</sequence>
<proteinExistence type="inferred from homology"/>
<dbReference type="PANTHER" id="PTHR43391">
    <property type="entry name" value="RETINOL DEHYDROGENASE-RELATED"/>
    <property type="match status" value="1"/>
</dbReference>
<dbReference type="Gene3D" id="3.40.50.720">
    <property type="entry name" value="NAD(P)-binding Rossmann-like Domain"/>
    <property type="match status" value="2"/>
</dbReference>
<keyword evidence="4" id="KW-0472">Membrane</keyword>
<evidence type="ECO:0000313" key="5">
    <source>
        <dbReference type="EMBL" id="RLM97689.1"/>
    </source>
</evidence>
<evidence type="ECO:0000256" key="3">
    <source>
        <dbReference type="ARBA" id="ARBA00023002"/>
    </source>
</evidence>
<dbReference type="Proteomes" id="UP000275267">
    <property type="component" value="Unassembled WGS sequence"/>
</dbReference>
<dbReference type="STRING" id="4540.A0A3L6R485"/>
<feature type="transmembrane region" description="Helical" evidence="4">
    <location>
        <begin position="7"/>
        <end position="30"/>
    </location>
</feature>
<gene>
    <name evidence="5" type="ORF">C2845_PM06G28400</name>
</gene>
<accession>A0A3L6R485</accession>
<dbReference type="OrthoDB" id="47007at2759"/>
<evidence type="ECO:0000313" key="6">
    <source>
        <dbReference type="Proteomes" id="UP000275267"/>
    </source>
</evidence>
<dbReference type="AlphaFoldDB" id="A0A3L6R485"/>
<comment type="caution">
    <text evidence="5">The sequence shown here is derived from an EMBL/GenBank/DDBJ whole genome shotgun (WGS) entry which is preliminary data.</text>
</comment>
<dbReference type="PRINTS" id="PR00081">
    <property type="entry name" value="GDHRDH"/>
</dbReference>
<name>A0A3L6R485_PANMI</name>
<dbReference type="GO" id="GO:0016020">
    <property type="term" value="C:membrane"/>
    <property type="evidence" value="ECO:0007669"/>
    <property type="project" value="UniProtKB-SubCell"/>
</dbReference>
<dbReference type="SUPFAM" id="SSF51735">
    <property type="entry name" value="NAD(P)-binding Rossmann-fold domains"/>
    <property type="match status" value="1"/>
</dbReference>
<protein>
    <submittedName>
        <fullName evidence="5">11-beta-hydroxysteroid dehydrogenase 1B-like</fullName>
    </submittedName>
</protein>
<dbReference type="Pfam" id="PF00106">
    <property type="entry name" value="adh_short"/>
    <property type="match status" value="1"/>
</dbReference>
<keyword evidence="4" id="KW-0812">Transmembrane</keyword>
<evidence type="ECO:0000256" key="1">
    <source>
        <dbReference type="ARBA" id="ARBA00004606"/>
    </source>
</evidence>
<keyword evidence="3" id="KW-0560">Oxidoreductase</keyword>
<evidence type="ECO:0000256" key="2">
    <source>
        <dbReference type="ARBA" id="ARBA00006484"/>
    </source>
</evidence>
<dbReference type="GO" id="GO:0016491">
    <property type="term" value="F:oxidoreductase activity"/>
    <property type="evidence" value="ECO:0007669"/>
    <property type="project" value="UniProtKB-KW"/>
</dbReference>
<comment type="subcellular location">
    <subcellularLocation>
        <location evidence="1">Membrane</location>
        <topology evidence="1">Single-pass type II membrane protein</topology>
    </subcellularLocation>
</comment>
<dbReference type="EMBL" id="PQIB02000009">
    <property type="protein sequence ID" value="RLM97689.1"/>
    <property type="molecule type" value="Genomic_DNA"/>
</dbReference>
<dbReference type="InterPro" id="IPR036291">
    <property type="entry name" value="NAD(P)-bd_dom_sf"/>
</dbReference>
<dbReference type="GO" id="GO:0005829">
    <property type="term" value="C:cytosol"/>
    <property type="evidence" value="ECO:0007669"/>
    <property type="project" value="TreeGrafter"/>
</dbReference>
<evidence type="ECO:0000256" key="4">
    <source>
        <dbReference type="SAM" id="Phobius"/>
    </source>
</evidence>
<organism evidence="5 6">
    <name type="scientific">Panicum miliaceum</name>
    <name type="common">Proso millet</name>
    <name type="synonym">Broomcorn millet</name>
    <dbReference type="NCBI Taxonomy" id="4540"/>
    <lineage>
        <taxon>Eukaryota</taxon>
        <taxon>Viridiplantae</taxon>
        <taxon>Streptophyta</taxon>
        <taxon>Embryophyta</taxon>
        <taxon>Tracheophyta</taxon>
        <taxon>Spermatophyta</taxon>
        <taxon>Magnoliopsida</taxon>
        <taxon>Liliopsida</taxon>
        <taxon>Poales</taxon>
        <taxon>Poaceae</taxon>
        <taxon>PACMAD clade</taxon>
        <taxon>Panicoideae</taxon>
        <taxon>Panicodae</taxon>
        <taxon>Paniceae</taxon>
        <taxon>Panicinae</taxon>
        <taxon>Panicum</taxon>
        <taxon>Panicum sect. Panicum</taxon>
    </lineage>
</organism>
<dbReference type="PANTHER" id="PTHR43391:SF54">
    <property type="entry name" value="OS12G0464400 PROTEIN"/>
    <property type="match status" value="1"/>
</dbReference>
<comment type="similarity">
    <text evidence="2">Belongs to the short-chain dehydrogenases/reductases (SDR) family.</text>
</comment>